<dbReference type="AlphaFoldDB" id="A0A0A1TSE6"/>
<keyword evidence="1" id="KW-0732">Signal</keyword>
<evidence type="ECO:0000313" key="2">
    <source>
        <dbReference type="EMBL" id="CEJ95245.1"/>
    </source>
</evidence>
<gene>
    <name evidence="2" type="ORF">VHEMI10736</name>
</gene>
<dbReference type="Proteomes" id="UP000039046">
    <property type="component" value="Unassembled WGS sequence"/>
</dbReference>
<organism evidence="2 3">
    <name type="scientific">[Torrubiella] hemipterigena</name>
    <dbReference type="NCBI Taxonomy" id="1531966"/>
    <lineage>
        <taxon>Eukaryota</taxon>
        <taxon>Fungi</taxon>
        <taxon>Dikarya</taxon>
        <taxon>Ascomycota</taxon>
        <taxon>Pezizomycotina</taxon>
        <taxon>Sordariomycetes</taxon>
        <taxon>Hypocreomycetidae</taxon>
        <taxon>Hypocreales</taxon>
        <taxon>Clavicipitaceae</taxon>
        <taxon>Clavicipitaceae incertae sedis</taxon>
        <taxon>'Torrubiella' clade</taxon>
    </lineage>
</organism>
<reference evidence="2 3" key="1">
    <citation type="journal article" date="2015" name="Genome Announc.">
        <title>Draft Genome Sequence and Gene Annotation of the Entomopathogenic Fungus Verticillium hemipterigenum.</title>
        <authorList>
            <person name="Horn F."/>
            <person name="Habel A."/>
            <person name="Scharf D.H."/>
            <person name="Dworschak J."/>
            <person name="Brakhage A.A."/>
            <person name="Guthke R."/>
            <person name="Hertweck C."/>
            <person name="Linde J."/>
        </authorList>
    </citation>
    <scope>NUCLEOTIDE SEQUENCE [LARGE SCALE GENOMIC DNA]</scope>
</reference>
<dbReference type="HOGENOM" id="CLU_858384_0_0_1"/>
<dbReference type="EMBL" id="CDHN01000010">
    <property type="protein sequence ID" value="CEJ95245.1"/>
    <property type="molecule type" value="Genomic_DNA"/>
</dbReference>
<sequence length="324" mass="36848">MSPSLGGVTATLCLHIAELYIFLSLFPHMSNAMSTVAHSKHAPESLMIVPLLDLEVEVDDRLHTPEHGDAVDWSVAFHRQFITTSTGTRTATMGIAFGNQFKAIANLSIDDIRASCERRGPVFMFHNPPSVELRTDNYAVRAIFASEYNLSFFGALMKRLGITFIERTRPQQEVELRHNNPQYCAQPALSILPPHLYQRTLLQYETNLRDSMSVYRSWIQHQHLEIQAKENVRLSEKRRQTWAILKPQRVQQQVSLKSSSLAVYQNRYPPNPHSHSSEIPKDANLNTIARKNDVVTSEPPGSCELSSILLKKRKLPFSDKYAKK</sequence>
<evidence type="ECO:0000313" key="3">
    <source>
        <dbReference type="Proteomes" id="UP000039046"/>
    </source>
</evidence>
<feature type="signal peptide" evidence="1">
    <location>
        <begin position="1"/>
        <end position="32"/>
    </location>
</feature>
<protein>
    <submittedName>
        <fullName evidence="2">Uncharacterized protein</fullName>
    </submittedName>
</protein>
<name>A0A0A1TSE6_9HYPO</name>
<proteinExistence type="predicted"/>
<evidence type="ECO:0000256" key="1">
    <source>
        <dbReference type="SAM" id="SignalP"/>
    </source>
</evidence>
<keyword evidence="3" id="KW-1185">Reference proteome</keyword>
<feature type="chain" id="PRO_5001990363" evidence="1">
    <location>
        <begin position="33"/>
        <end position="324"/>
    </location>
</feature>
<accession>A0A0A1TSE6</accession>